<reference evidence="2" key="1">
    <citation type="journal article" date="2021" name="Nat. Commun.">
        <title>Genetic determinants of endophytism in the Arabidopsis root mycobiome.</title>
        <authorList>
            <person name="Mesny F."/>
            <person name="Miyauchi S."/>
            <person name="Thiergart T."/>
            <person name="Pickel B."/>
            <person name="Atanasova L."/>
            <person name="Karlsson M."/>
            <person name="Huettel B."/>
            <person name="Barry K.W."/>
            <person name="Haridas S."/>
            <person name="Chen C."/>
            <person name="Bauer D."/>
            <person name="Andreopoulos W."/>
            <person name="Pangilinan J."/>
            <person name="LaButti K."/>
            <person name="Riley R."/>
            <person name="Lipzen A."/>
            <person name="Clum A."/>
            <person name="Drula E."/>
            <person name="Henrissat B."/>
            <person name="Kohler A."/>
            <person name="Grigoriev I.V."/>
            <person name="Martin F.M."/>
            <person name="Hacquard S."/>
        </authorList>
    </citation>
    <scope>NUCLEOTIDE SEQUENCE</scope>
    <source>
        <strain evidence="2">MPI-CAGE-CH-0235</strain>
    </source>
</reference>
<sequence length="199" mass="21394">MRSAVAIAVLAALVSAKVESPIEGYEVVEAGWKIEVEAGKPPVVLKGTVQEVLAQLEADYPETAAIAIDGIAAAASAEASAVPSESLDKRDYNLCRNFPVAMLRNVEEGVYYLRGVPGRPTLNGGRGVCARVSCSYNAAIWWCNDNPNRVELASFNDIANGAKVIADDCKQFYNSAGWMVSGQRFHDNNINVIVRENSC</sequence>
<proteinExistence type="predicted"/>
<dbReference type="Proteomes" id="UP000813444">
    <property type="component" value="Unassembled WGS sequence"/>
</dbReference>
<keyword evidence="3" id="KW-1185">Reference proteome</keyword>
<dbReference type="PANTHER" id="PTHR35605:SF1">
    <property type="entry name" value="ECP2 EFFECTOR PROTEIN DOMAIN-CONTAINING PROTEIN-RELATED"/>
    <property type="match status" value="1"/>
</dbReference>
<comment type="caution">
    <text evidence="2">The sequence shown here is derived from an EMBL/GenBank/DDBJ whole genome shotgun (WGS) entry which is preliminary data.</text>
</comment>
<gene>
    <name evidence="2" type="ORF">B0I35DRAFT_411400</name>
</gene>
<dbReference type="EMBL" id="JAGPNK010000010">
    <property type="protein sequence ID" value="KAH7312715.1"/>
    <property type="molecule type" value="Genomic_DNA"/>
</dbReference>
<dbReference type="OrthoDB" id="3552888at2759"/>
<dbReference type="AlphaFoldDB" id="A0A8K0SRD4"/>
<evidence type="ECO:0000313" key="2">
    <source>
        <dbReference type="EMBL" id="KAH7312715.1"/>
    </source>
</evidence>
<accession>A0A8K0SRD4</accession>
<name>A0A8K0SRD4_9HYPO</name>
<organism evidence="2 3">
    <name type="scientific">Stachybotrys elegans</name>
    <dbReference type="NCBI Taxonomy" id="80388"/>
    <lineage>
        <taxon>Eukaryota</taxon>
        <taxon>Fungi</taxon>
        <taxon>Dikarya</taxon>
        <taxon>Ascomycota</taxon>
        <taxon>Pezizomycotina</taxon>
        <taxon>Sordariomycetes</taxon>
        <taxon>Hypocreomycetidae</taxon>
        <taxon>Hypocreales</taxon>
        <taxon>Stachybotryaceae</taxon>
        <taxon>Stachybotrys</taxon>
    </lineage>
</organism>
<keyword evidence="1" id="KW-0732">Signal</keyword>
<evidence type="ECO:0000313" key="3">
    <source>
        <dbReference type="Proteomes" id="UP000813444"/>
    </source>
</evidence>
<dbReference type="PANTHER" id="PTHR35605">
    <property type="entry name" value="ECP2 EFFECTOR PROTEIN DOMAIN-CONTAINING PROTEIN-RELATED"/>
    <property type="match status" value="1"/>
</dbReference>
<feature type="chain" id="PRO_5035479375" description="Ecp2 effector protein domain-containing protein" evidence="1">
    <location>
        <begin position="17"/>
        <end position="199"/>
    </location>
</feature>
<evidence type="ECO:0008006" key="4">
    <source>
        <dbReference type="Google" id="ProtNLM"/>
    </source>
</evidence>
<feature type="signal peptide" evidence="1">
    <location>
        <begin position="1"/>
        <end position="16"/>
    </location>
</feature>
<protein>
    <recommendedName>
        <fullName evidence="4">Ecp2 effector protein domain-containing protein</fullName>
    </recommendedName>
</protein>
<evidence type="ECO:0000256" key="1">
    <source>
        <dbReference type="SAM" id="SignalP"/>
    </source>
</evidence>